<organism evidence="1 2">
    <name type="scientific">Fulvimonas yonginensis</name>
    <dbReference type="NCBI Taxonomy" id="1495200"/>
    <lineage>
        <taxon>Bacteria</taxon>
        <taxon>Pseudomonadati</taxon>
        <taxon>Pseudomonadota</taxon>
        <taxon>Gammaproteobacteria</taxon>
        <taxon>Lysobacterales</taxon>
        <taxon>Rhodanobacteraceae</taxon>
        <taxon>Fulvimonas</taxon>
    </lineage>
</organism>
<gene>
    <name evidence="1" type="ORF">WAT24_14980</name>
</gene>
<name>A0ABU8JG35_9GAMM</name>
<comment type="caution">
    <text evidence="1">The sequence shown here is derived from an EMBL/GenBank/DDBJ whole genome shotgun (WGS) entry which is preliminary data.</text>
</comment>
<dbReference type="RefSeq" id="WP_336808708.1">
    <property type="nucleotide sequence ID" value="NZ_JBBBNY010000014.1"/>
</dbReference>
<proteinExistence type="predicted"/>
<evidence type="ECO:0000313" key="2">
    <source>
        <dbReference type="Proteomes" id="UP001381174"/>
    </source>
</evidence>
<evidence type="ECO:0000313" key="1">
    <source>
        <dbReference type="EMBL" id="MEI7038066.1"/>
    </source>
</evidence>
<protein>
    <submittedName>
        <fullName evidence="1">Uncharacterized protein</fullName>
    </submittedName>
</protein>
<accession>A0ABU8JG35</accession>
<keyword evidence="2" id="KW-1185">Reference proteome</keyword>
<dbReference type="EMBL" id="JBBBNY010000014">
    <property type="protein sequence ID" value="MEI7038066.1"/>
    <property type="molecule type" value="Genomic_DNA"/>
</dbReference>
<sequence>MMILEFGKPAVCKLATLAPMQLFVHGKGSALSTAIFIEGGQGALWLNLSGEAAFQFGEVKLVPGAGYNVLAMRPPTPLKVLVDPSSGVDPAKAAPGQLLISGDYGPCIAGSWPKNDSETNSLSLQHGHVVEVTHPLFAFESWSLGYEASDGGWVDIVSREKPST</sequence>
<reference evidence="1 2" key="1">
    <citation type="journal article" date="2014" name="Int. J. Syst. Evol. Microbiol.">
        <title>Fulvimonas yonginensis sp. nov., isolated from greenhouse soil, and emended description of the genus Fulvimonas.</title>
        <authorList>
            <person name="Ahn J.H."/>
            <person name="Kim S.J."/>
            <person name="Weon H.Y."/>
            <person name="Hong S.B."/>
            <person name="Seok S.J."/>
            <person name="Kwon S.W."/>
        </authorList>
    </citation>
    <scope>NUCLEOTIDE SEQUENCE [LARGE SCALE GENOMIC DNA]</scope>
    <source>
        <strain evidence="1 2">KACC 16952</strain>
    </source>
</reference>
<dbReference type="Proteomes" id="UP001381174">
    <property type="component" value="Unassembled WGS sequence"/>
</dbReference>